<comment type="caution">
    <text evidence="1">The sequence shown here is derived from an EMBL/GenBank/DDBJ whole genome shotgun (WGS) entry which is preliminary data.</text>
</comment>
<dbReference type="EMBL" id="JACGWY010000001">
    <property type="protein sequence ID" value="MBA8815690.1"/>
    <property type="molecule type" value="Genomic_DNA"/>
</dbReference>
<sequence>MKLHAFINAEGDLAERSDPHWVAALTRHVFALDGLTSLDDRLTLNRAPVPLPLNLIEALDVDLLADAAVVDVDERPTRSGGTFSSFDLRDGAVRTLSRSGVVAPRRELAPTIDVIAEQVHRKYV</sequence>
<reference evidence="1 2" key="1">
    <citation type="submission" date="2020-07" db="EMBL/GenBank/DDBJ databases">
        <title>Sequencing the genomes of 1000 actinobacteria strains.</title>
        <authorList>
            <person name="Klenk H.-P."/>
        </authorList>
    </citation>
    <scope>NUCLEOTIDE SEQUENCE [LARGE SCALE GENOMIC DNA]</scope>
    <source>
        <strain evidence="1 2">DSM 27576</strain>
    </source>
</reference>
<dbReference type="AlphaFoldDB" id="A0A7W3JMT4"/>
<gene>
    <name evidence="1" type="ORF">FHX48_000742</name>
</gene>
<dbReference type="Proteomes" id="UP000526083">
    <property type="component" value="Unassembled WGS sequence"/>
</dbReference>
<protein>
    <submittedName>
        <fullName evidence="1">Uncharacterized protein</fullName>
    </submittedName>
</protein>
<accession>A0A7W3JMT4</accession>
<name>A0A7W3JMT4_9MICO</name>
<keyword evidence="2" id="KW-1185">Reference proteome</keyword>
<organism evidence="1 2">
    <name type="scientific">Microbacterium halimionae</name>
    <dbReference type="NCBI Taxonomy" id="1526413"/>
    <lineage>
        <taxon>Bacteria</taxon>
        <taxon>Bacillati</taxon>
        <taxon>Actinomycetota</taxon>
        <taxon>Actinomycetes</taxon>
        <taxon>Micrococcales</taxon>
        <taxon>Microbacteriaceae</taxon>
        <taxon>Microbacterium</taxon>
    </lineage>
</organism>
<evidence type="ECO:0000313" key="1">
    <source>
        <dbReference type="EMBL" id="MBA8815690.1"/>
    </source>
</evidence>
<proteinExistence type="predicted"/>
<evidence type="ECO:0000313" key="2">
    <source>
        <dbReference type="Proteomes" id="UP000526083"/>
    </source>
</evidence>